<dbReference type="GeneID" id="95391579"/>
<dbReference type="GO" id="GO:0050289">
    <property type="term" value="F:spermidine dehydrogenase activity"/>
    <property type="evidence" value="ECO:0007669"/>
    <property type="project" value="UniProtKB-EC"/>
</dbReference>
<dbReference type="SUPFAM" id="SSF51905">
    <property type="entry name" value="FAD/NAD(P)-binding domain"/>
    <property type="match status" value="1"/>
</dbReference>
<dbReference type="Proteomes" id="UP000579945">
    <property type="component" value="Unassembled WGS sequence"/>
</dbReference>
<keyword evidence="2" id="KW-1185">Reference proteome</keyword>
<name>A0A7W5V2Q3_9ACTN</name>
<dbReference type="InterPro" id="IPR036188">
    <property type="entry name" value="FAD/NAD-bd_sf"/>
</dbReference>
<dbReference type="EC" id="1.5.99.6" evidence="1"/>
<organism evidence="1 2">
    <name type="scientific">Nonomuraea dietziae</name>
    <dbReference type="NCBI Taxonomy" id="65515"/>
    <lineage>
        <taxon>Bacteria</taxon>
        <taxon>Bacillati</taxon>
        <taxon>Actinomycetota</taxon>
        <taxon>Actinomycetes</taxon>
        <taxon>Streptosporangiales</taxon>
        <taxon>Streptosporangiaceae</taxon>
        <taxon>Nonomuraea</taxon>
    </lineage>
</organism>
<reference evidence="1 2" key="1">
    <citation type="submission" date="2020-08" db="EMBL/GenBank/DDBJ databases">
        <title>Sequencing the genomes of 1000 actinobacteria strains.</title>
        <authorList>
            <person name="Klenk H.-P."/>
        </authorList>
    </citation>
    <scope>NUCLEOTIDE SEQUENCE [LARGE SCALE GENOMIC DNA]</scope>
    <source>
        <strain evidence="1 2">DSM 44320</strain>
    </source>
</reference>
<evidence type="ECO:0000313" key="2">
    <source>
        <dbReference type="Proteomes" id="UP000579945"/>
    </source>
</evidence>
<gene>
    <name evidence="1" type="ORF">FHR33_005251</name>
</gene>
<keyword evidence="1" id="KW-0560">Oxidoreductase</keyword>
<dbReference type="RefSeq" id="WP_246452077.1">
    <property type="nucleotide sequence ID" value="NZ_JACIBV010000001.1"/>
</dbReference>
<dbReference type="Gene3D" id="3.50.50.60">
    <property type="entry name" value="FAD/NAD(P)-binding domain"/>
    <property type="match status" value="1"/>
</dbReference>
<dbReference type="EMBL" id="JACIBV010000001">
    <property type="protein sequence ID" value="MBB3729391.1"/>
    <property type="molecule type" value="Genomic_DNA"/>
</dbReference>
<dbReference type="PROSITE" id="PS51318">
    <property type="entry name" value="TAT"/>
    <property type="match status" value="1"/>
</dbReference>
<comment type="caution">
    <text evidence="1">The sequence shown here is derived from an EMBL/GenBank/DDBJ whole genome shotgun (WGS) entry which is preliminary data.</text>
</comment>
<protein>
    <submittedName>
        <fullName evidence="1">Spermidine dehydrogenase</fullName>
        <ecNumber evidence="1">1.5.99.6</ecNumber>
    </submittedName>
</protein>
<evidence type="ECO:0000313" key="1">
    <source>
        <dbReference type="EMBL" id="MBB3729391.1"/>
    </source>
</evidence>
<proteinExistence type="predicted"/>
<accession>A0A7W5V2Q3</accession>
<sequence>MEIDPRRSRELGMGRPISRRDFFDGVAMAAGAAALSGLAGCGLGANLGRIGTDDLEVPYAVRFPPTLTGLQGNTPAALSVPHALRDDRFWQYAGTPRATGETYDLVVVGGGISGVSAAFEWQRLNPGARILILDNHDEIGGHARRNEFTHRSRRGPLIGCGGSQSIEAPSVWTEEGKALLDQLGVEVHRFEEYYDQELYSGLDMSDSVMCDRESFAAEKLVRLTDDLTPEQLADQLPIADQAKTDLITLYEDPPDYLEGMSRKQKQEQLASLTYSRYLLDVAKVHPDVERFCRTMSNDEWAYDTTTFGAIDAWGSARGWNYPGFKGLGLDNDKPSRYNSPTMIKEWGAEDPYIYHFPEGNQALVRMMVGRMIPGFASATDMDAITTASYDYGRLDLSTNKVRFRLASPVVSVANDGAPESATSATVGYFDGHTIRTVRAGAVIMACWNMMIPYLMPELPSEQRAALRQAVKMPMLYAMVQLRDWKAWHTAGVDRVRWTGAYWCVSKLDHPVSMPGYDFPRSPDEPATVHMIATPAKGGMAPAQGAVAGRHALIRTPFAHMEYTIRDQLTRLLGSAGFDPERDIEAITVNRWGHGYAPEYCRPWNAFYPDGPFPAETARRQFGRIAIANSDSVPAASADAAIAAGHRAVSELMAL</sequence>
<dbReference type="Pfam" id="PF13450">
    <property type="entry name" value="NAD_binding_8"/>
    <property type="match status" value="1"/>
</dbReference>
<dbReference type="InterPro" id="IPR006311">
    <property type="entry name" value="TAT_signal"/>
</dbReference>
<dbReference type="AlphaFoldDB" id="A0A7W5V2Q3"/>